<gene>
    <name evidence="4" type="ORF">CO073_00635</name>
</gene>
<keyword evidence="2" id="KW-0808">Transferase</keyword>
<evidence type="ECO:0000256" key="1">
    <source>
        <dbReference type="ARBA" id="ARBA00022676"/>
    </source>
</evidence>
<dbReference type="Pfam" id="PF00591">
    <property type="entry name" value="Glycos_transf_3"/>
    <property type="match status" value="1"/>
</dbReference>
<dbReference type="InterPro" id="IPR035902">
    <property type="entry name" value="Nuc_phospho_transferase"/>
</dbReference>
<dbReference type="PANTHER" id="PTHR43285">
    <property type="entry name" value="ANTHRANILATE PHOSPHORIBOSYLTRANSFERASE"/>
    <property type="match status" value="1"/>
</dbReference>
<evidence type="ECO:0000256" key="2">
    <source>
        <dbReference type="ARBA" id="ARBA00022679"/>
    </source>
</evidence>
<organism evidence="4 5">
    <name type="scientific">Candidatus Komeilibacteria bacterium CG_4_9_14_0_8_um_filter_36_9</name>
    <dbReference type="NCBI Taxonomy" id="1974473"/>
    <lineage>
        <taxon>Bacteria</taxon>
        <taxon>Candidatus Komeiliibacteriota</taxon>
    </lineage>
</organism>
<reference evidence="5" key="1">
    <citation type="submission" date="2017-09" db="EMBL/GenBank/DDBJ databases">
        <title>Depth-based differentiation of microbial function through sediment-hosted aquifers and enrichment of novel symbionts in the deep terrestrial subsurface.</title>
        <authorList>
            <person name="Probst A.J."/>
            <person name="Ladd B."/>
            <person name="Jarett J.K."/>
            <person name="Geller-Mcgrath D.E."/>
            <person name="Sieber C.M.K."/>
            <person name="Emerson J.B."/>
            <person name="Anantharaman K."/>
            <person name="Thomas B.C."/>
            <person name="Malmstrom R."/>
            <person name="Stieglmeier M."/>
            <person name="Klingl A."/>
            <person name="Woyke T."/>
            <person name="Ryan C.M."/>
            <person name="Banfield J.F."/>
        </authorList>
    </citation>
    <scope>NUCLEOTIDE SEQUENCE [LARGE SCALE GENOMIC DNA]</scope>
</reference>
<dbReference type="SUPFAM" id="SSF52418">
    <property type="entry name" value="Nucleoside phosphorylase/phosphoribosyltransferase catalytic domain"/>
    <property type="match status" value="1"/>
</dbReference>
<proteinExistence type="predicted"/>
<dbReference type="Proteomes" id="UP000230136">
    <property type="component" value="Unassembled WGS sequence"/>
</dbReference>
<evidence type="ECO:0000313" key="4">
    <source>
        <dbReference type="EMBL" id="PJC02220.1"/>
    </source>
</evidence>
<dbReference type="GO" id="GO:0000162">
    <property type="term" value="P:L-tryptophan biosynthetic process"/>
    <property type="evidence" value="ECO:0007669"/>
    <property type="project" value="InterPro"/>
</dbReference>
<dbReference type="EMBL" id="PFSY01000028">
    <property type="protein sequence ID" value="PJC02220.1"/>
    <property type="molecule type" value="Genomic_DNA"/>
</dbReference>
<sequence>MEKTINKIVKFTEYIANGKDFRKSEALDVLNLINGSNSNLNVYRGILAVCYFPKFNGFPDRSFEKFKTDENFLKCLSFLKGDLLPPPPEVGGVFLDILKIPDSNGECRDILMGCFYGALWSFMNNPENFEKATEYGIAIIKSAFSLDNFNVQQKIDLSKGKVKVVSFAGSGKKEIKLLNISSMVAVITAATGKEIGENIVVEKTVSRATSSITGSSDIFELVGVNLNLPINKMADISLKTRLGIFDINAIVPRLNHVYDGRLHDVQVFAGLVGGAAIVNPVDANLINYGLTRGATELCLAILNKLYPDKNILVLQGKDPEGTPVIDQISIVADTEVAHNIRSQKQILKITPEDFGFDFKPFEFIKTTKTQKENLNEFIKVLSGKGTKELGQAVAMEVALNLWGLGMVDDLKNGAHLASEVINSGNGIKIVEDLVFYSNGNTQKFNKLINT</sequence>
<dbReference type="GO" id="GO:0004048">
    <property type="term" value="F:anthranilate phosphoribosyltransferase activity"/>
    <property type="evidence" value="ECO:0007669"/>
    <property type="project" value="InterPro"/>
</dbReference>
<evidence type="ECO:0000313" key="5">
    <source>
        <dbReference type="Proteomes" id="UP000230136"/>
    </source>
</evidence>
<dbReference type="GO" id="GO:0005829">
    <property type="term" value="C:cytosol"/>
    <property type="evidence" value="ECO:0007669"/>
    <property type="project" value="TreeGrafter"/>
</dbReference>
<dbReference type="AlphaFoldDB" id="A0A2M8DS66"/>
<name>A0A2M8DS66_9BACT</name>
<comment type="caution">
    <text evidence="4">The sequence shown here is derived from an EMBL/GenBank/DDBJ whole genome shotgun (WGS) entry which is preliminary data.</text>
</comment>
<protein>
    <recommendedName>
        <fullName evidence="3">Glycosyl transferase family 3 domain-containing protein</fullName>
    </recommendedName>
</protein>
<dbReference type="InterPro" id="IPR000312">
    <property type="entry name" value="Glycosyl_Trfase_fam3"/>
</dbReference>
<accession>A0A2M8DS66</accession>
<dbReference type="PANTHER" id="PTHR43285:SF2">
    <property type="entry name" value="ANTHRANILATE PHOSPHORIBOSYLTRANSFERASE"/>
    <property type="match status" value="1"/>
</dbReference>
<feature type="domain" description="Glycosyl transferase family 3" evidence="3">
    <location>
        <begin position="164"/>
        <end position="425"/>
    </location>
</feature>
<dbReference type="InterPro" id="IPR005940">
    <property type="entry name" value="Anthranilate_Pribosyl_Tfrase"/>
</dbReference>
<dbReference type="Gene3D" id="3.40.1030.10">
    <property type="entry name" value="Nucleoside phosphorylase/phosphoribosyltransferase catalytic domain"/>
    <property type="match status" value="1"/>
</dbReference>
<keyword evidence="1" id="KW-0328">Glycosyltransferase</keyword>
<evidence type="ECO:0000259" key="3">
    <source>
        <dbReference type="Pfam" id="PF00591"/>
    </source>
</evidence>